<name>E1KUH7_9BACT</name>
<evidence type="ECO:0000313" key="2">
    <source>
        <dbReference type="Proteomes" id="UP000003610"/>
    </source>
</evidence>
<organism evidence="1 2">
    <name type="scientific">Prevotella disiens FB035-09AN</name>
    <dbReference type="NCBI Taxonomy" id="866771"/>
    <lineage>
        <taxon>Bacteria</taxon>
        <taxon>Pseudomonadati</taxon>
        <taxon>Bacteroidota</taxon>
        <taxon>Bacteroidia</taxon>
        <taxon>Bacteroidales</taxon>
        <taxon>Prevotellaceae</taxon>
        <taxon>Prevotella</taxon>
    </lineage>
</organism>
<evidence type="ECO:0000313" key="1">
    <source>
        <dbReference type="EMBL" id="EFL44877.1"/>
    </source>
</evidence>
<sequence>MKTDLNLRPIYHQTDNRSDAHLFFGLLAYWVVNTIRCQLKREGESCYWTEIVRRMSTQKLVTTEGRNPLGDIVQMRQCSNPSKQATAIYDKLKLKYAPFRKIKICRTQSP</sequence>
<reference evidence="1 2" key="1">
    <citation type="submission" date="2010-08" db="EMBL/GenBank/DDBJ databases">
        <authorList>
            <person name="Durkin A.S."/>
            <person name="Madupu R."/>
            <person name="Torralba M."/>
            <person name="Gillis M."/>
            <person name="Methe B."/>
            <person name="Sutton G."/>
            <person name="Nelson K.E."/>
        </authorList>
    </citation>
    <scope>NUCLEOTIDE SEQUENCE [LARGE SCALE GENOMIC DNA]</scope>
    <source>
        <strain evidence="1 2">FB035-09AN</strain>
    </source>
</reference>
<proteinExistence type="predicted"/>
<dbReference type="AlphaFoldDB" id="E1KUH7"/>
<dbReference type="Proteomes" id="UP000003610">
    <property type="component" value="Unassembled WGS sequence"/>
</dbReference>
<gene>
    <name evidence="1" type="ORF">HMPREF9296_0659</name>
</gene>
<accession>E1KUH7</accession>
<evidence type="ECO:0008006" key="3">
    <source>
        <dbReference type="Google" id="ProtNLM"/>
    </source>
</evidence>
<dbReference type="STRING" id="866771.HMPREF9296_0659"/>
<comment type="caution">
    <text evidence="1">The sequence shown here is derived from an EMBL/GenBank/DDBJ whole genome shotgun (WGS) entry which is preliminary data.</text>
</comment>
<protein>
    <recommendedName>
        <fullName evidence="3">Transposase</fullName>
    </recommendedName>
</protein>
<dbReference type="EMBL" id="AEDO01000073">
    <property type="protein sequence ID" value="EFL44877.1"/>
    <property type="molecule type" value="Genomic_DNA"/>
</dbReference>
<dbReference type="eggNOG" id="COG5421">
    <property type="taxonomic scope" value="Bacteria"/>
</dbReference>